<dbReference type="InterPro" id="IPR013187">
    <property type="entry name" value="F-box-assoc_dom_typ3"/>
</dbReference>
<dbReference type="EMBL" id="CM003536">
    <property type="protein sequence ID" value="RCV43907.1"/>
    <property type="molecule type" value="Genomic_DNA"/>
</dbReference>
<evidence type="ECO:0000313" key="2">
    <source>
        <dbReference type="EMBL" id="RCV43907.1"/>
    </source>
</evidence>
<dbReference type="AlphaFoldDB" id="A0A368SN87"/>
<sequence length="331" mass="37156">MISCILHPRSQISCKFSTLEVNRTPLSVDDHTSPSSHLLNLRQLDGDGSCSTTQSPGSGPTCLRWFHTRVSPRSRAVSTFTSRPASIASCAMAWNKEEDTERECYYILSTTVGTLPLARGISSSAPTNCLWDLRKDYGVLVAHRGILHWFQHPEATSTSKILSFDTVSKTFRLMSRPLERGGGGDTTRSLLELDGELAVANMQGEASLDIWALRDYEAEIWTLRHRVEVPPPTCSRYYDVLVTPLPWIVDVISLGGSAILIGEPYSVNVTRLYHLKDKKLIREVCFQDKVPTFVMFKESYVSRAFFDSPRRPDVAYINFSDHDEDEDGAPY</sequence>
<feature type="domain" description="F-box associated beta-propeller type 3" evidence="1">
    <location>
        <begin position="141"/>
        <end position="305"/>
    </location>
</feature>
<dbReference type="OrthoDB" id="690949at2759"/>
<gene>
    <name evidence="2" type="ORF">SETIT_9G332100v2</name>
</gene>
<dbReference type="Pfam" id="PF08268">
    <property type="entry name" value="FBA_3"/>
    <property type="match status" value="1"/>
</dbReference>
<name>A0A368SN87_SETIT</name>
<protein>
    <recommendedName>
        <fullName evidence="1">F-box associated beta-propeller type 3 domain-containing protein</fullName>
    </recommendedName>
</protein>
<evidence type="ECO:0000259" key="1">
    <source>
        <dbReference type="Pfam" id="PF08268"/>
    </source>
</evidence>
<organism evidence="2">
    <name type="scientific">Setaria italica</name>
    <name type="common">Foxtail millet</name>
    <name type="synonym">Panicum italicum</name>
    <dbReference type="NCBI Taxonomy" id="4555"/>
    <lineage>
        <taxon>Eukaryota</taxon>
        <taxon>Viridiplantae</taxon>
        <taxon>Streptophyta</taxon>
        <taxon>Embryophyta</taxon>
        <taxon>Tracheophyta</taxon>
        <taxon>Spermatophyta</taxon>
        <taxon>Magnoliopsida</taxon>
        <taxon>Liliopsida</taxon>
        <taxon>Poales</taxon>
        <taxon>Poaceae</taxon>
        <taxon>PACMAD clade</taxon>
        <taxon>Panicoideae</taxon>
        <taxon>Panicodae</taxon>
        <taxon>Paniceae</taxon>
        <taxon>Cenchrinae</taxon>
        <taxon>Setaria</taxon>
    </lineage>
</organism>
<accession>A0A368SN87</accession>
<proteinExistence type="predicted"/>
<reference evidence="2" key="1">
    <citation type="journal article" date="2012" name="Nat. Biotechnol.">
        <title>Reference genome sequence of the model plant Setaria.</title>
        <authorList>
            <person name="Bennetzen J.L."/>
            <person name="Schmutz J."/>
            <person name="Wang H."/>
            <person name="Percifield R."/>
            <person name="Hawkins J."/>
            <person name="Pontaroli A.C."/>
            <person name="Estep M."/>
            <person name="Feng L."/>
            <person name="Vaughn J.N."/>
            <person name="Grimwood J."/>
            <person name="Jenkins J."/>
            <person name="Barry K."/>
            <person name="Lindquist E."/>
            <person name="Hellsten U."/>
            <person name="Deshpande S."/>
            <person name="Wang X."/>
            <person name="Wu X."/>
            <person name="Mitros T."/>
            <person name="Triplett J."/>
            <person name="Yang X."/>
            <person name="Ye C.Y."/>
            <person name="Mauro-Herrera M."/>
            <person name="Wang L."/>
            <person name="Li P."/>
            <person name="Sharma M."/>
            <person name="Sharma R."/>
            <person name="Ronald P.C."/>
            <person name="Panaud O."/>
            <person name="Kellogg E.A."/>
            <person name="Brutnell T.P."/>
            <person name="Doust A.N."/>
            <person name="Tuskan G.A."/>
            <person name="Rokhsar D."/>
            <person name="Devos K.M."/>
        </authorList>
    </citation>
    <scope>NUCLEOTIDE SEQUENCE [LARGE SCALE GENOMIC DNA]</scope>
    <source>
        <strain evidence="2">Yugu1</strain>
    </source>
</reference>
<reference evidence="2" key="2">
    <citation type="submission" date="2015-07" db="EMBL/GenBank/DDBJ databases">
        <authorList>
            <person name="Noorani M."/>
        </authorList>
    </citation>
    <scope>NUCLEOTIDE SEQUENCE</scope>
    <source>
        <strain evidence="2">Yugu1</strain>
    </source>
</reference>